<evidence type="ECO:0000313" key="4">
    <source>
        <dbReference type="EMBL" id="KAL1900259.1"/>
    </source>
</evidence>
<dbReference type="Pfam" id="PF03031">
    <property type="entry name" value="NIF"/>
    <property type="match status" value="1"/>
</dbReference>
<reference evidence="4 5" key="1">
    <citation type="journal article" date="2024" name="IMA Fungus">
        <title>IMA Genome - F19 : A genome assembly and annotation guide to empower mycologists, including annotated draft genome sequences of Ceratocystis pirilliformis, Diaporthe australafricana, Fusarium ophioides, Paecilomyces lecythidis, and Sporothrix stenoceras.</title>
        <authorList>
            <person name="Aylward J."/>
            <person name="Wilson A.M."/>
            <person name="Visagie C.M."/>
            <person name="Spraker J."/>
            <person name="Barnes I."/>
            <person name="Buitendag C."/>
            <person name="Ceriani C."/>
            <person name="Del Mar Angel L."/>
            <person name="du Plessis D."/>
            <person name="Fuchs T."/>
            <person name="Gasser K."/>
            <person name="Kramer D."/>
            <person name="Li W."/>
            <person name="Munsamy K."/>
            <person name="Piso A."/>
            <person name="Price J.L."/>
            <person name="Sonnekus B."/>
            <person name="Thomas C."/>
            <person name="van der Nest A."/>
            <person name="van Dijk A."/>
            <person name="van Heerden A."/>
            <person name="van Vuuren N."/>
            <person name="Yilmaz N."/>
            <person name="Duong T.A."/>
            <person name="van der Merwe N.A."/>
            <person name="Wingfield M.J."/>
            <person name="Wingfield B.D."/>
        </authorList>
    </citation>
    <scope>NUCLEOTIDE SEQUENCE [LARGE SCALE GENOMIC DNA]</scope>
    <source>
        <strain evidence="4 5">CMW 5346</strain>
    </source>
</reference>
<protein>
    <recommendedName>
        <fullName evidence="1">Mitochondrial import inner membrane translocase subunit TIM50</fullName>
    </recommendedName>
</protein>
<feature type="region of interest" description="Disordered" evidence="2">
    <location>
        <begin position="271"/>
        <end position="341"/>
    </location>
</feature>
<feature type="compositionally biased region" description="Basic and acidic residues" evidence="2">
    <location>
        <begin position="325"/>
        <end position="336"/>
    </location>
</feature>
<comment type="caution">
    <text evidence="4">The sequence shown here is derived from an EMBL/GenBank/DDBJ whole genome shotgun (WGS) entry which is preliminary data.</text>
</comment>
<sequence length="352" mass="41365">MLKGGMLRPQIRPLKVDYNDPSEASGGIPEPTQEYLQQANQDWTKLEKAQPLLIISDLNGTLIFRRDTRTRPKDFVPRPHALQFIDYMMTHFWLGFWSSARLNNMASFVDHLVHPTRRDELAFVWDRSKFGLTPDDYERRTMCYKRLTRIWNDPEIAKTHPDYASGGRWSQANTVLIDDTYEKARSEPYNLIEVSPFEGGLSVPNMELTEVHDYINMLAFQSDVSAYMRIKPFRARNHYNTPPTVNIPAVTENEDAFRFMNALRKKHMYDFQSPLQRKGEHRGKAGKSRGKNSPQKKPSKEDFDSSGQVEDNQEMNSRKWQKQQWKTDKPPAPKWEDTEEYQWERLMQSKVR</sequence>
<feature type="compositionally biased region" description="Basic residues" evidence="2">
    <location>
        <begin position="279"/>
        <end position="290"/>
    </location>
</feature>
<dbReference type="InterPro" id="IPR023214">
    <property type="entry name" value="HAD_sf"/>
</dbReference>
<proteinExistence type="inferred from homology"/>
<keyword evidence="5" id="KW-1185">Reference proteome</keyword>
<keyword evidence="1" id="KW-0811">Translocation</keyword>
<dbReference type="EMBL" id="JAWCUI010000010">
    <property type="protein sequence ID" value="KAL1900259.1"/>
    <property type="molecule type" value="Genomic_DNA"/>
</dbReference>
<accession>A0ABR3ZL64</accession>
<keyword evidence="1" id="KW-0809">Transit peptide</keyword>
<dbReference type="SUPFAM" id="SSF56784">
    <property type="entry name" value="HAD-like"/>
    <property type="match status" value="1"/>
</dbReference>
<feature type="domain" description="FCP1 homology" evidence="3">
    <location>
        <begin position="47"/>
        <end position="218"/>
    </location>
</feature>
<gene>
    <name evidence="4" type="ORF">Sste5346_002570</name>
</gene>
<evidence type="ECO:0000256" key="1">
    <source>
        <dbReference type="RuleBase" id="RU365079"/>
    </source>
</evidence>
<comment type="subunit">
    <text evidence="1">Component of the TIM23 complex.</text>
</comment>
<evidence type="ECO:0000259" key="3">
    <source>
        <dbReference type="PROSITE" id="PS50969"/>
    </source>
</evidence>
<organism evidence="4 5">
    <name type="scientific">Sporothrix stenoceras</name>
    <dbReference type="NCBI Taxonomy" id="5173"/>
    <lineage>
        <taxon>Eukaryota</taxon>
        <taxon>Fungi</taxon>
        <taxon>Dikarya</taxon>
        <taxon>Ascomycota</taxon>
        <taxon>Pezizomycotina</taxon>
        <taxon>Sordariomycetes</taxon>
        <taxon>Sordariomycetidae</taxon>
        <taxon>Ophiostomatales</taxon>
        <taxon>Ophiostomataceae</taxon>
        <taxon>Sporothrix</taxon>
    </lineage>
</organism>
<dbReference type="PROSITE" id="PS50969">
    <property type="entry name" value="FCP1"/>
    <property type="match status" value="1"/>
</dbReference>
<dbReference type="PANTHER" id="PTHR12210">
    <property type="entry name" value="DULLARD PROTEIN PHOSPHATASE"/>
    <property type="match status" value="1"/>
</dbReference>
<dbReference type="InterPro" id="IPR050365">
    <property type="entry name" value="TIM50"/>
</dbReference>
<dbReference type="InterPro" id="IPR004274">
    <property type="entry name" value="FCP1_dom"/>
</dbReference>
<keyword evidence="1" id="KW-0813">Transport</keyword>
<dbReference type="Gene3D" id="3.40.50.1000">
    <property type="entry name" value="HAD superfamily/HAD-like"/>
    <property type="match status" value="1"/>
</dbReference>
<evidence type="ECO:0000313" key="5">
    <source>
        <dbReference type="Proteomes" id="UP001583186"/>
    </source>
</evidence>
<comment type="subcellular location">
    <subcellularLocation>
        <location evidence="1">Mitochondrion inner membrane</location>
        <topology evidence="1">Single-pass membrane protein</topology>
    </subcellularLocation>
</comment>
<dbReference type="SMART" id="SM00577">
    <property type="entry name" value="CPDc"/>
    <property type="match status" value="1"/>
</dbReference>
<name>A0ABR3ZL64_9PEZI</name>
<keyword evidence="1" id="KW-0653">Protein transport</keyword>
<dbReference type="Proteomes" id="UP001583186">
    <property type="component" value="Unassembled WGS sequence"/>
</dbReference>
<evidence type="ECO:0000256" key="2">
    <source>
        <dbReference type="SAM" id="MobiDB-lite"/>
    </source>
</evidence>
<comment type="function">
    <text evidence="1">Essential component of the TIM23 complex, a complex that mediates the translocation of transit peptide-containing proteins across the mitochondrial inner membrane.</text>
</comment>
<comment type="similarity">
    <text evidence="1">Belongs to the TIM50 family.</text>
</comment>
<dbReference type="InterPro" id="IPR036412">
    <property type="entry name" value="HAD-like_sf"/>
</dbReference>
<keyword evidence="1" id="KW-0496">Mitochondrion</keyword>